<dbReference type="AlphaFoldDB" id="A0A2C5Y5B5"/>
<evidence type="ECO:0000313" key="9">
    <source>
        <dbReference type="Proteomes" id="UP000226192"/>
    </source>
</evidence>
<evidence type="ECO:0000256" key="5">
    <source>
        <dbReference type="ARBA" id="ARBA00023186"/>
    </source>
</evidence>
<sequence length="358" mass="38660">MDSSQSFYRSFQDKVAAIEGQIAQLESAPAAGGQRQDAIDRVLVLIANLQNDVADAAESTPSYDRRQYAEGIRTLHDKVNEAVARVTPKSRFQFKRPAAKVGGVASASSDTDARLHRLGASRQHDAVAAAATTTDDNDDTAHKSHVEKDYNKDLASHGASCVRRPSFSAAKIISISEQKDLHIILPPLTAQATASGSLTGLRSCIVDMSQATANTKSFAGLALKDISKSLLVTGRVNGPVHITGVCNSILVVVARQVRIHECRGVDIYLHCSSHPIIEDCTEMRFAPLPPCLSGDAESATENQWDQVDDFKWLKTGHSPNWSILPETQQVGNDVWIKMLQSPANVSVEKTLSQIGLPS</sequence>
<evidence type="ECO:0000256" key="4">
    <source>
        <dbReference type="ARBA" id="ARBA00022990"/>
    </source>
</evidence>
<comment type="subcellular location">
    <subcellularLocation>
        <location evidence="1">Cytoplasm</location>
    </subcellularLocation>
</comment>
<dbReference type="InterPro" id="IPR016098">
    <property type="entry name" value="CAP/MinC_C"/>
</dbReference>
<evidence type="ECO:0000256" key="3">
    <source>
        <dbReference type="ARBA" id="ARBA00022490"/>
    </source>
</evidence>
<dbReference type="InterPro" id="IPR031925">
    <property type="entry name" value="TBCC_N"/>
</dbReference>
<comment type="caution">
    <text evidence="8">The sequence shown here is derived from an EMBL/GenBank/DDBJ whole genome shotgun (WGS) entry which is preliminary data.</text>
</comment>
<dbReference type="InterPro" id="IPR038397">
    <property type="entry name" value="TBCC_N_sf"/>
</dbReference>
<dbReference type="EMBL" id="NJET01000061">
    <property type="protein sequence ID" value="PHH62876.1"/>
    <property type="molecule type" value="Genomic_DNA"/>
</dbReference>
<protein>
    <recommendedName>
        <fullName evidence="7">C-CAP/cofactor C-like domain-containing protein</fullName>
    </recommendedName>
</protein>
<dbReference type="InterPro" id="IPR012945">
    <property type="entry name" value="Tubulin-bd_cofactor_C_dom"/>
</dbReference>
<dbReference type="Pfam" id="PF07986">
    <property type="entry name" value="TBCC"/>
    <property type="match status" value="1"/>
</dbReference>
<dbReference type="InterPro" id="IPR027684">
    <property type="entry name" value="TBCC"/>
</dbReference>
<dbReference type="Pfam" id="PF16752">
    <property type="entry name" value="TBCC_N"/>
    <property type="match status" value="1"/>
</dbReference>
<accession>A0A2C5Y5B5</accession>
<dbReference type="OrthoDB" id="194775at2759"/>
<dbReference type="InterPro" id="IPR006599">
    <property type="entry name" value="CARP_motif"/>
</dbReference>
<keyword evidence="5" id="KW-0143">Chaperone</keyword>
<evidence type="ECO:0000259" key="7">
    <source>
        <dbReference type="PROSITE" id="PS51329"/>
    </source>
</evidence>
<comment type="subunit">
    <text evidence="6">Supercomplex made of cofactors A to E. Cofactors A and D function by capturing and stabilizing tubulin in a quasi-native conformation. Cofactor E binds to the cofactor D-tubulin complex; interaction with cofactor C then causes the release of tubulin polypeptides that are committed to the native state.</text>
</comment>
<keyword evidence="9" id="KW-1185">Reference proteome</keyword>
<keyword evidence="3" id="KW-0963">Cytoplasm</keyword>
<dbReference type="GO" id="GO:0015631">
    <property type="term" value="F:tubulin binding"/>
    <property type="evidence" value="ECO:0007669"/>
    <property type="project" value="InterPro"/>
</dbReference>
<dbReference type="Gene3D" id="1.20.58.1250">
    <property type="entry name" value="Tubulin Binding Cofactor C, N-terminal domain"/>
    <property type="match status" value="1"/>
</dbReference>
<dbReference type="PROSITE" id="PS51329">
    <property type="entry name" value="C_CAP_COFACTOR_C"/>
    <property type="match status" value="1"/>
</dbReference>
<name>A0A2C5Y5B5_9HYPO</name>
<dbReference type="PANTHER" id="PTHR15139">
    <property type="entry name" value="TUBULIN FOLDING COFACTOR C"/>
    <property type="match status" value="1"/>
</dbReference>
<dbReference type="STRING" id="1399860.A0A2C5Y5B5"/>
<dbReference type="Gene3D" id="2.160.20.70">
    <property type="match status" value="1"/>
</dbReference>
<dbReference type="Proteomes" id="UP000226192">
    <property type="component" value="Unassembled WGS sequence"/>
</dbReference>
<comment type="similarity">
    <text evidence="2">Belongs to the TBCC family.</text>
</comment>
<dbReference type="InterPro" id="IPR017901">
    <property type="entry name" value="C-CAP_CF_C-like"/>
</dbReference>
<organism evidence="8 9">
    <name type="scientific">Ophiocordyceps australis</name>
    <dbReference type="NCBI Taxonomy" id="1399860"/>
    <lineage>
        <taxon>Eukaryota</taxon>
        <taxon>Fungi</taxon>
        <taxon>Dikarya</taxon>
        <taxon>Ascomycota</taxon>
        <taxon>Pezizomycotina</taxon>
        <taxon>Sordariomycetes</taxon>
        <taxon>Hypocreomycetidae</taxon>
        <taxon>Hypocreales</taxon>
        <taxon>Ophiocordycipitaceae</taxon>
        <taxon>Ophiocordyceps</taxon>
    </lineage>
</organism>
<dbReference type="PANTHER" id="PTHR15139:SF0">
    <property type="entry name" value="TUBULIN-SPECIFIC CHAPERONE C"/>
    <property type="match status" value="1"/>
</dbReference>
<dbReference type="GO" id="GO:0007021">
    <property type="term" value="P:tubulin complex assembly"/>
    <property type="evidence" value="ECO:0007669"/>
    <property type="project" value="TreeGrafter"/>
</dbReference>
<dbReference type="SMART" id="SM00673">
    <property type="entry name" value="CARP"/>
    <property type="match status" value="1"/>
</dbReference>
<evidence type="ECO:0000256" key="1">
    <source>
        <dbReference type="ARBA" id="ARBA00004496"/>
    </source>
</evidence>
<feature type="domain" description="C-CAP/cofactor C-like" evidence="7">
    <location>
        <begin position="165"/>
        <end position="312"/>
    </location>
</feature>
<gene>
    <name evidence="8" type="ORF">CDD81_6594</name>
</gene>
<evidence type="ECO:0000256" key="2">
    <source>
        <dbReference type="ARBA" id="ARBA00008848"/>
    </source>
</evidence>
<evidence type="ECO:0000313" key="8">
    <source>
        <dbReference type="EMBL" id="PHH62876.1"/>
    </source>
</evidence>
<evidence type="ECO:0000256" key="6">
    <source>
        <dbReference type="ARBA" id="ARBA00026055"/>
    </source>
</evidence>
<dbReference type="GO" id="GO:0007023">
    <property type="term" value="P:post-chaperonin tubulin folding pathway"/>
    <property type="evidence" value="ECO:0007669"/>
    <property type="project" value="InterPro"/>
</dbReference>
<proteinExistence type="inferred from homology"/>
<dbReference type="GO" id="GO:0005737">
    <property type="term" value="C:cytoplasm"/>
    <property type="evidence" value="ECO:0007669"/>
    <property type="project" value="UniProtKB-SubCell"/>
</dbReference>
<keyword evidence="4" id="KW-0007">Acetylation</keyword>
<reference evidence="8 9" key="1">
    <citation type="submission" date="2017-06" db="EMBL/GenBank/DDBJ databases">
        <title>Ant-infecting Ophiocordyceps genomes reveal a high diversity of potential behavioral manipulation genes and a possible major role for enterotoxins.</title>
        <authorList>
            <person name="De Bekker C."/>
            <person name="Evans H.C."/>
            <person name="Brachmann A."/>
            <person name="Hughes D.P."/>
        </authorList>
    </citation>
    <scope>NUCLEOTIDE SEQUENCE [LARGE SCALE GENOMIC DNA]</scope>
    <source>
        <strain evidence="8 9">Map64</strain>
    </source>
</reference>